<dbReference type="Gene3D" id="3.40.50.20">
    <property type="match status" value="1"/>
</dbReference>
<dbReference type="AlphaFoldDB" id="A0AAN0VV39"/>
<dbReference type="SUPFAM" id="SSF56059">
    <property type="entry name" value="Glutathione synthetase ATP-binding domain-like"/>
    <property type="match status" value="1"/>
</dbReference>
<feature type="domain" description="ATP-grasp" evidence="5">
    <location>
        <begin position="117"/>
        <end position="291"/>
    </location>
</feature>
<dbReference type="PANTHER" id="PTHR43055">
    <property type="entry name" value="FORMATE-DEPENDENT PHOSPHORIBOSYLGLYCINAMIDE FORMYLTRANSFERASE"/>
    <property type="match status" value="1"/>
</dbReference>
<evidence type="ECO:0000256" key="1">
    <source>
        <dbReference type="ARBA" id="ARBA00022598"/>
    </source>
</evidence>
<dbReference type="RefSeq" id="WP_039294708.1">
    <property type="nucleotide sequence ID" value="NZ_CP009458.1"/>
</dbReference>
<dbReference type="Pfam" id="PF15632">
    <property type="entry name" value="ATPgrasp_Ter"/>
    <property type="match status" value="1"/>
</dbReference>
<keyword evidence="3 4" id="KW-0067">ATP-binding</keyword>
<dbReference type="GO" id="GO:0046872">
    <property type="term" value="F:metal ion binding"/>
    <property type="evidence" value="ECO:0007669"/>
    <property type="project" value="InterPro"/>
</dbReference>
<dbReference type="PANTHER" id="PTHR43055:SF1">
    <property type="entry name" value="FORMATE-DEPENDENT PHOSPHORIBOSYLGLYCINAMIDE FORMYLTRANSFERASE"/>
    <property type="match status" value="1"/>
</dbReference>
<dbReference type="Gene3D" id="3.30.470.20">
    <property type="entry name" value="ATP-grasp fold, B domain"/>
    <property type="match status" value="1"/>
</dbReference>
<keyword evidence="1 6" id="KW-0436">Ligase</keyword>
<evidence type="ECO:0000256" key="4">
    <source>
        <dbReference type="PROSITE-ProRule" id="PRU00409"/>
    </source>
</evidence>
<dbReference type="GO" id="GO:0016874">
    <property type="term" value="F:ligase activity"/>
    <property type="evidence" value="ECO:0007669"/>
    <property type="project" value="UniProtKB-KW"/>
</dbReference>
<evidence type="ECO:0000256" key="3">
    <source>
        <dbReference type="ARBA" id="ARBA00022840"/>
    </source>
</evidence>
<keyword evidence="2 4" id="KW-0547">Nucleotide-binding</keyword>
<dbReference type="GO" id="GO:0005524">
    <property type="term" value="F:ATP binding"/>
    <property type="evidence" value="ECO:0007669"/>
    <property type="project" value="UniProtKB-UniRule"/>
</dbReference>
<dbReference type="Pfam" id="PF21360">
    <property type="entry name" value="PylC-like_N"/>
    <property type="match status" value="1"/>
</dbReference>
<proteinExistence type="predicted"/>
<sequence length="318" mass="35109">MNILITAIGSMSAPAVINALKRASHTVIGCDIYPEQWVYASRLVDNFVQVPRATDSQAFIESINAICDQHRIEAIIPLTDVEVDALSDARGKLCSSATLALMAADAITLARDKLTWSKQFAHNGIFLPLPAVALAESHELAFGFPVILKQRHGRSSEGLRRVETEAELIELRQRLNGNDWIVQPYLPGDVHVIDIVRQRESGEWVGVARKELLRTANGAGLTVEILQDDGLLAKAAEVARLLDLNGCINIEFMRHPTGDYLMDINPRFSAGVEFSVMAGYDMITNHLHCFTRQPIQPAVVVQNAVFTRHYVAEKSFTG</sequence>
<reference evidence="6 7" key="1">
    <citation type="submission" date="2014-09" db="EMBL/GenBank/DDBJ databases">
        <authorList>
            <person name="Chan K.-G."/>
        </authorList>
    </citation>
    <scope>NUCLEOTIDE SEQUENCE [LARGE SCALE GENOMIC DNA]</scope>
    <source>
        <strain evidence="6 7">M006</strain>
    </source>
</reference>
<protein>
    <submittedName>
        <fullName evidence="6">ATP-dependent carboxylate-amine ligase</fullName>
    </submittedName>
</protein>
<evidence type="ECO:0000256" key="2">
    <source>
        <dbReference type="ARBA" id="ARBA00022741"/>
    </source>
</evidence>
<accession>A0AAN0VV39</accession>
<dbReference type="EMBL" id="CP009458">
    <property type="protein sequence ID" value="AIR62802.1"/>
    <property type="molecule type" value="Genomic_DNA"/>
</dbReference>
<dbReference type="PROSITE" id="PS50975">
    <property type="entry name" value="ATP_GRASP"/>
    <property type="match status" value="1"/>
</dbReference>
<organism evidence="6 7">
    <name type="scientific">Cedecea neteri</name>
    <dbReference type="NCBI Taxonomy" id="158822"/>
    <lineage>
        <taxon>Bacteria</taxon>
        <taxon>Pseudomonadati</taxon>
        <taxon>Pseudomonadota</taxon>
        <taxon>Gammaproteobacteria</taxon>
        <taxon>Enterobacterales</taxon>
        <taxon>Enterobacteriaceae</taxon>
        <taxon>Cedecea</taxon>
    </lineage>
</organism>
<gene>
    <name evidence="6" type="ORF">LH23_19700</name>
</gene>
<dbReference type="Proteomes" id="UP000029516">
    <property type="component" value="Chromosome"/>
</dbReference>
<evidence type="ECO:0000313" key="7">
    <source>
        <dbReference type="Proteomes" id="UP000029516"/>
    </source>
</evidence>
<dbReference type="GO" id="GO:0005829">
    <property type="term" value="C:cytosol"/>
    <property type="evidence" value="ECO:0007669"/>
    <property type="project" value="TreeGrafter"/>
</dbReference>
<evidence type="ECO:0000313" key="6">
    <source>
        <dbReference type="EMBL" id="AIR62802.1"/>
    </source>
</evidence>
<evidence type="ECO:0000259" key="5">
    <source>
        <dbReference type="PROSITE" id="PS50975"/>
    </source>
</evidence>
<dbReference type="InterPro" id="IPR011761">
    <property type="entry name" value="ATP-grasp"/>
</dbReference>
<name>A0AAN0VV39_9ENTR</name>
<dbReference type="InterPro" id="IPR048764">
    <property type="entry name" value="PylC_N"/>
</dbReference>
<dbReference type="KEGG" id="cem:LH23_19700"/>